<name>A0A318SXR8_9BURK</name>
<protein>
    <submittedName>
        <fullName evidence="1">Uncharacterized protein</fullName>
    </submittedName>
</protein>
<organism evidence="1 2">
    <name type="scientific">Xylophilus ampelinus</name>
    <dbReference type="NCBI Taxonomy" id="54067"/>
    <lineage>
        <taxon>Bacteria</taxon>
        <taxon>Pseudomonadati</taxon>
        <taxon>Pseudomonadota</taxon>
        <taxon>Betaproteobacteria</taxon>
        <taxon>Burkholderiales</taxon>
        <taxon>Xylophilus</taxon>
    </lineage>
</organism>
<evidence type="ECO:0000313" key="2">
    <source>
        <dbReference type="Proteomes" id="UP000247540"/>
    </source>
</evidence>
<accession>A0A318SXR8</accession>
<keyword evidence="2" id="KW-1185">Reference proteome</keyword>
<evidence type="ECO:0000313" key="1">
    <source>
        <dbReference type="EMBL" id="PYE79817.1"/>
    </source>
</evidence>
<dbReference type="RefSeq" id="WP_110464253.1">
    <property type="nucleotide sequence ID" value="NZ_JAMOFZ010000002.1"/>
</dbReference>
<dbReference type="AlphaFoldDB" id="A0A318SXR8"/>
<dbReference type="OrthoDB" id="8689447at2"/>
<dbReference type="Proteomes" id="UP000247540">
    <property type="component" value="Unassembled WGS sequence"/>
</dbReference>
<sequence>MPDVTQYEDELDAARDAVKALGGAKKVGTLLWPDKTTDNAARYLLDCLNGQRAERLSPSQVLLLMRMARQVGFHGLAEYFMAEAGYSRPVPVNAEAESMVLAQQIDVTMDRLSLMVGRLERLRGVPAGS</sequence>
<comment type="caution">
    <text evidence="1">The sequence shown here is derived from an EMBL/GenBank/DDBJ whole genome shotgun (WGS) entry which is preliminary data.</text>
</comment>
<reference evidence="1 2" key="1">
    <citation type="submission" date="2018-06" db="EMBL/GenBank/DDBJ databases">
        <title>Genomic Encyclopedia of Type Strains, Phase III (KMG-III): the genomes of soil and plant-associated and newly described type strains.</title>
        <authorList>
            <person name="Whitman W."/>
        </authorList>
    </citation>
    <scope>NUCLEOTIDE SEQUENCE [LARGE SCALE GENOMIC DNA]</scope>
    <source>
        <strain evidence="1 2">CECT 7646</strain>
    </source>
</reference>
<gene>
    <name evidence="1" type="ORF">DFQ15_101137</name>
</gene>
<proteinExistence type="predicted"/>
<dbReference type="EMBL" id="QJTC01000001">
    <property type="protein sequence ID" value="PYE79817.1"/>
    <property type="molecule type" value="Genomic_DNA"/>
</dbReference>